<name>A0ABQ8SHZ2_PERAM</name>
<feature type="compositionally biased region" description="Basic and acidic residues" evidence="1">
    <location>
        <begin position="280"/>
        <end position="292"/>
    </location>
</feature>
<accession>A0ABQ8SHZ2</accession>
<evidence type="ECO:0000313" key="2">
    <source>
        <dbReference type="EMBL" id="KAJ4433504.1"/>
    </source>
</evidence>
<feature type="region of interest" description="Disordered" evidence="1">
    <location>
        <begin position="1"/>
        <end position="39"/>
    </location>
</feature>
<comment type="caution">
    <text evidence="2">The sequence shown here is derived from an EMBL/GenBank/DDBJ whole genome shotgun (WGS) entry which is preliminary data.</text>
</comment>
<feature type="compositionally biased region" description="Acidic residues" evidence="1">
    <location>
        <begin position="1"/>
        <end position="10"/>
    </location>
</feature>
<dbReference type="Pfam" id="PF16063">
    <property type="entry name" value="DUF4805"/>
    <property type="match status" value="1"/>
</dbReference>
<dbReference type="Proteomes" id="UP001148838">
    <property type="component" value="Unassembled WGS sequence"/>
</dbReference>
<keyword evidence="3" id="KW-1185">Reference proteome</keyword>
<proteinExistence type="predicted"/>
<dbReference type="InterPro" id="IPR032064">
    <property type="entry name" value="DUF4805"/>
</dbReference>
<evidence type="ECO:0000256" key="1">
    <source>
        <dbReference type="SAM" id="MobiDB-lite"/>
    </source>
</evidence>
<organism evidence="2 3">
    <name type="scientific">Periplaneta americana</name>
    <name type="common">American cockroach</name>
    <name type="synonym">Blatta americana</name>
    <dbReference type="NCBI Taxonomy" id="6978"/>
    <lineage>
        <taxon>Eukaryota</taxon>
        <taxon>Metazoa</taxon>
        <taxon>Ecdysozoa</taxon>
        <taxon>Arthropoda</taxon>
        <taxon>Hexapoda</taxon>
        <taxon>Insecta</taxon>
        <taxon>Pterygota</taxon>
        <taxon>Neoptera</taxon>
        <taxon>Polyneoptera</taxon>
        <taxon>Dictyoptera</taxon>
        <taxon>Blattodea</taxon>
        <taxon>Blattoidea</taxon>
        <taxon>Blattidae</taxon>
        <taxon>Blattinae</taxon>
        <taxon>Periplaneta</taxon>
    </lineage>
</organism>
<evidence type="ECO:0000313" key="3">
    <source>
        <dbReference type="Proteomes" id="UP001148838"/>
    </source>
</evidence>
<sequence>MLLEDVDDILPESTNMREALNSPRIADSSKSKPTASETHVDAMNNSEACGPRMLHQSKTCGCIYDGGKSDLGTRKQKVTADDCMVPRVQSLDFAENGFERKPRNINEGRVHRDVNMNVSAGDRSCPRICIDSTRENRHVVTVANDEGSEDDDGFPVIRLRLRKPRHWKWKLTTSASSPAIFLPVIRLLDERGDLLLDTRERCLDSNGNENDFKPSVAIQRTRSDISCCLSNEPETSIISENIQQDDMGNLLLDDTTETEETESKKKTKKSKCLDGSSRSMDNEKSVDEDSKADGLISMSGEVSSGKGASRKLGRSKPHLHSRRTLRKRHNYEESSSSSDSSPEVHRKLRRRKKGGQEGRREARRTGNMCPGVELTDEGMYGLCLRVVSKMTPSQVPKEMIWYMSENCQDAGRGVAQMVERSLSMREVRMVETLPGRIDTWRYLAP</sequence>
<dbReference type="EMBL" id="JAJSOF020000027">
    <property type="protein sequence ID" value="KAJ4433504.1"/>
    <property type="molecule type" value="Genomic_DNA"/>
</dbReference>
<feature type="compositionally biased region" description="Basic residues" evidence="1">
    <location>
        <begin position="308"/>
        <end position="329"/>
    </location>
</feature>
<feature type="compositionally biased region" description="Basic and acidic residues" evidence="1">
    <location>
        <begin position="354"/>
        <end position="364"/>
    </location>
</feature>
<reference evidence="2 3" key="1">
    <citation type="journal article" date="2022" name="Allergy">
        <title>Genome assembly and annotation of Periplaneta americana reveal a comprehensive cockroach allergen profile.</title>
        <authorList>
            <person name="Wang L."/>
            <person name="Xiong Q."/>
            <person name="Saelim N."/>
            <person name="Wang L."/>
            <person name="Nong W."/>
            <person name="Wan A.T."/>
            <person name="Shi M."/>
            <person name="Liu X."/>
            <person name="Cao Q."/>
            <person name="Hui J.H.L."/>
            <person name="Sookrung N."/>
            <person name="Leung T.F."/>
            <person name="Tungtrongchitr A."/>
            <person name="Tsui S.K.W."/>
        </authorList>
    </citation>
    <scope>NUCLEOTIDE SEQUENCE [LARGE SCALE GENOMIC DNA]</scope>
    <source>
        <strain evidence="2">PWHHKU_190912</strain>
    </source>
</reference>
<protein>
    <submittedName>
        <fullName evidence="2">Uncharacterized protein</fullName>
    </submittedName>
</protein>
<feature type="region of interest" description="Disordered" evidence="1">
    <location>
        <begin position="256"/>
        <end position="370"/>
    </location>
</feature>
<gene>
    <name evidence="2" type="ORF">ANN_15809</name>
</gene>